<dbReference type="OrthoDB" id="3175079at2"/>
<evidence type="ECO:0000256" key="6">
    <source>
        <dbReference type="ARBA" id="ARBA00023136"/>
    </source>
</evidence>
<evidence type="ECO:0000256" key="8">
    <source>
        <dbReference type="SAM" id="Phobius"/>
    </source>
</evidence>
<keyword evidence="3" id="KW-1003">Cell membrane</keyword>
<dbReference type="EMBL" id="VFPO01000001">
    <property type="protein sequence ID" value="TQM67729.1"/>
    <property type="molecule type" value="Genomic_DNA"/>
</dbReference>
<dbReference type="GO" id="GO:0005886">
    <property type="term" value="C:plasma membrane"/>
    <property type="evidence" value="ECO:0007669"/>
    <property type="project" value="UniProtKB-SubCell"/>
</dbReference>
<evidence type="ECO:0000256" key="7">
    <source>
        <dbReference type="RuleBase" id="RU003942"/>
    </source>
</evidence>
<name>A0A543IAV9_9ACTN</name>
<dbReference type="RefSeq" id="WP_141966736.1">
    <property type="nucleotide sequence ID" value="NZ_VFPO01000001.1"/>
</dbReference>
<feature type="transmembrane region" description="Helical" evidence="8">
    <location>
        <begin position="29"/>
        <end position="49"/>
    </location>
</feature>
<feature type="transmembrane region" description="Helical" evidence="8">
    <location>
        <begin position="84"/>
        <end position="103"/>
    </location>
</feature>
<accession>A0A543IAV9</accession>
<feature type="transmembrane region" description="Helical" evidence="8">
    <location>
        <begin position="56"/>
        <end position="78"/>
    </location>
</feature>
<dbReference type="PANTHER" id="PTHR30561">
    <property type="entry name" value="SMR FAMILY PROTON-DEPENDENT DRUG EFFLUX TRANSPORTER SUGE"/>
    <property type="match status" value="1"/>
</dbReference>
<dbReference type="InterPro" id="IPR037185">
    <property type="entry name" value="EmrE-like"/>
</dbReference>
<dbReference type="SUPFAM" id="SSF103481">
    <property type="entry name" value="Multidrug resistance efflux transporter EmrE"/>
    <property type="match status" value="1"/>
</dbReference>
<evidence type="ECO:0000256" key="4">
    <source>
        <dbReference type="ARBA" id="ARBA00022692"/>
    </source>
</evidence>
<gene>
    <name evidence="9" type="ORF">FHX41_1349</name>
</gene>
<dbReference type="PANTHER" id="PTHR30561:SF1">
    <property type="entry name" value="MULTIDRUG TRANSPORTER EMRE"/>
    <property type="match status" value="1"/>
</dbReference>
<keyword evidence="5 8" id="KW-1133">Transmembrane helix</keyword>
<protein>
    <submittedName>
        <fullName evidence="9">Small multidrug resistance pump</fullName>
    </submittedName>
</protein>
<keyword evidence="6 8" id="KW-0472">Membrane</keyword>
<evidence type="ECO:0000256" key="3">
    <source>
        <dbReference type="ARBA" id="ARBA00022475"/>
    </source>
</evidence>
<reference evidence="9 10" key="1">
    <citation type="submission" date="2019-06" db="EMBL/GenBank/DDBJ databases">
        <title>Sequencing the genomes of 1000 actinobacteria strains.</title>
        <authorList>
            <person name="Klenk H.-P."/>
        </authorList>
    </citation>
    <scope>NUCLEOTIDE SEQUENCE [LARGE SCALE GENOMIC DNA]</scope>
    <source>
        <strain evidence="9 10">DSM 45043</strain>
    </source>
</reference>
<proteinExistence type="inferred from homology"/>
<evidence type="ECO:0000256" key="1">
    <source>
        <dbReference type="ARBA" id="ARBA00004651"/>
    </source>
</evidence>
<sequence length="106" mass="11130">MAWAFLVSAIVSEVTATLSLRMAATGRRVWYTVVVTGYLLAFAFLSLTLQRGIGIGVAYGIWTAAGVALTAVAGRFLFREPLTGVMGVGIGCIIAGVLLVELGRTH</sequence>
<dbReference type="AlphaFoldDB" id="A0A543IAV9"/>
<evidence type="ECO:0000313" key="10">
    <source>
        <dbReference type="Proteomes" id="UP000316706"/>
    </source>
</evidence>
<dbReference type="Pfam" id="PF00893">
    <property type="entry name" value="Multi_Drug_Res"/>
    <property type="match status" value="1"/>
</dbReference>
<evidence type="ECO:0000256" key="5">
    <source>
        <dbReference type="ARBA" id="ARBA00022989"/>
    </source>
</evidence>
<keyword evidence="4 7" id="KW-0812">Transmembrane</keyword>
<evidence type="ECO:0000256" key="2">
    <source>
        <dbReference type="ARBA" id="ARBA00022448"/>
    </source>
</evidence>
<dbReference type="InterPro" id="IPR000390">
    <property type="entry name" value="Small_drug/metabolite_transptr"/>
</dbReference>
<comment type="caution">
    <text evidence="9">The sequence shown here is derived from an EMBL/GenBank/DDBJ whole genome shotgun (WGS) entry which is preliminary data.</text>
</comment>
<organism evidence="9 10">
    <name type="scientific">Actinomadura hallensis</name>
    <dbReference type="NCBI Taxonomy" id="337895"/>
    <lineage>
        <taxon>Bacteria</taxon>
        <taxon>Bacillati</taxon>
        <taxon>Actinomycetota</taxon>
        <taxon>Actinomycetes</taxon>
        <taxon>Streptosporangiales</taxon>
        <taxon>Thermomonosporaceae</taxon>
        <taxon>Actinomadura</taxon>
    </lineage>
</organism>
<keyword evidence="10" id="KW-1185">Reference proteome</keyword>
<comment type="subcellular location">
    <subcellularLocation>
        <location evidence="1 7">Cell membrane</location>
        <topology evidence="1 7">Multi-pass membrane protein</topology>
    </subcellularLocation>
</comment>
<dbReference type="InterPro" id="IPR045324">
    <property type="entry name" value="Small_multidrug_res"/>
</dbReference>
<dbReference type="Proteomes" id="UP000316706">
    <property type="component" value="Unassembled WGS sequence"/>
</dbReference>
<evidence type="ECO:0000313" key="9">
    <source>
        <dbReference type="EMBL" id="TQM67729.1"/>
    </source>
</evidence>
<keyword evidence="2" id="KW-0813">Transport</keyword>
<comment type="similarity">
    <text evidence="7">Belongs to the drug/metabolite transporter (DMT) superfamily. Small multidrug resistance (SMR) (TC 2.A.7.1) family.</text>
</comment>
<dbReference type="Gene3D" id="1.10.3730.20">
    <property type="match status" value="1"/>
</dbReference>
<dbReference type="GO" id="GO:0022857">
    <property type="term" value="F:transmembrane transporter activity"/>
    <property type="evidence" value="ECO:0007669"/>
    <property type="project" value="InterPro"/>
</dbReference>